<proteinExistence type="inferred from homology"/>
<comment type="caution">
    <text evidence="3">The sequence shown here is derived from an EMBL/GenBank/DDBJ whole genome shotgun (WGS) entry which is preliminary data.</text>
</comment>
<dbReference type="InterPro" id="IPR036111">
    <property type="entry name" value="Mal/L-sulfo/L-lacto_DH-like_sf"/>
</dbReference>
<comment type="similarity">
    <text evidence="1">Belongs to the LDH2/MDH2 oxidoreductase family.</text>
</comment>
<sequence>MTQSTDAAPHGGVTIPHDALVAFTTEVFTGRGVPEGRARTAAEALVHGDLTGLTSHGLANLTRLYLPALDAGRIDATAEPEKITDTGAAVLLDGRRSLGLWAATEALDLAADRAAQTGIALVTMRDATHFGCAGHHTARIARRGMVAFLASNCGRQRIARPPGGRAAMLGTNPFSIAAPAGDRPPYVLDMSTTVVPTGKVRAAARAGEPIPEGWLEDAEGRPVTDPRALDAGEGFLRWLGGDPATGAYKGYGLGLMVEVLAALVPGAGLGPAPEALNGDGQPSGRDDDIGLTALVVAPGALRPGPDFDAEADSLFGSLLNCPPLDPARPVSYPGRPEELTAEHRRRHGVPLSAQCHAELTALAAEQGLGFPEPVVAQDGLPSAGVR</sequence>
<evidence type="ECO:0000313" key="3">
    <source>
        <dbReference type="EMBL" id="MEU6820922.1"/>
    </source>
</evidence>
<dbReference type="Pfam" id="PF02615">
    <property type="entry name" value="Ldh_2"/>
    <property type="match status" value="1"/>
</dbReference>
<evidence type="ECO:0000313" key="4">
    <source>
        <dbReference type="Proteomes" id="UP001551176"/>
    </source>
</evidence>
<dbReference type="RefSeq" id="WP_359346822.1">
    <property type="nucleotide sequence ID" value="NZ_JBEYXV010000004.1"/>
</dbReference>
<reference evidence="3 4" key="1">
    <citation type="submission" date="2024-06" db="EMBL/GenBank/DDBJ databases">
        <title>The Natural Products Discovery Center: Release of the First 8490 Sequenced Strains for Exploring Actinobacteria Biosynthetic Diversity.</title>
        <authorList>
            <person name="Kalkreuter E."/>
            <person name="Kautsar S.A."/>
            <person name="Yang D."/>
            <person name="Bader C.D."/>
            <person name="Teijaro C.N."/>
            <person name="Fluegel L."/>
            <person name="Davis C.M."/>
            <person name="Simpson J.R."/>
            <person name="Lauterbach L."/>
            <person name="Steele A.D."/>
            <person name="Gui C."/>
            <person name="Meng S."/>
            <person name="Li G."/>
            <person name="Viehrig K."/>
            <person name="Ye F."/>
            <person name="Su P."/>
            <person name="Kiefer A.F."/>
            <person name="Nichols A."/>
            <person name="Cepeda A.J."/>
            <person name="Yan W."/>
            <person name="Fan B."/>
            <person name="Jiang Y."/>
            <person name="Adhikari A."/>
            <person name="Zheng C.-J."/>
            <person name="Schuster L."/>
            <person name="Cowan T.M."/>
            <person name="Smanski M.J."/>
            <person name="Chevrette M.G."/>
            <person name="De Carvalho L.P.S."/>
            <person name="Shen B."/>
        </authorList>
    </citation>
    <scope>NUCLEOTIDE SEQUENCE [LARGE SCALE GENOMIC DNA]</scope>
    <source>
        <strain evidence="3 4">NPDC046838</strain>
    </source>
</reference>
<dbReference type="Gene3D" id="1.10.1530.10">
    <property type="match status" value="1"/>
</dbReference>
<dbReference type="Gene3D" id="3.30.1370.60">
    <property type="entry name" value="Hypothetical oxidoreductase yiak, domain 2"/>
    <property type="match status" value="1"/>
</dbReference>
<dbReference type="SUPFAM" id="SSF89733">
    <property type="entry name" value="L-sulfolactate dehydrogenase-like"/>
    <property type="match status" value="1"/>
</dbReference>
<evidence type="ECO:0000256" key="2">
    <source>
        <dbReference type="ARBA" id="ARBA00023002"/>
    </source>
</evidence>
<evidence type="ECO:0000256" key="1">
    <source>
        <dbReference type="ARBA" id="ARBA00006056"/>
    </source>
</evidence>
<dbReference type="InterPro" id="IPR043143">
    <property type="entry name" value="Mal/L-sulf/L-lact_DH-like_NADP"/>
</dbReference>
<accession>A0ABV3BKS9</accession>
<dbReference type="PANTHER" id="PTHR11091">
    <property type="entry name" value="OXIDOREDUCTASE-RELATED"/>
    <property type="match status" value="1"/>
</dbReference>
<keyword evidence="4" id="KW-1185">Reference proteome</keyword>
<protein>
    <submittedName>
        <fullName evidence="3">Ldh family oxidoreductase</fullName>
    </submittedName>
</protein>
<dbReference type="EMBL" id="JBEYXV010000004">
    <property type="protein sequence ID" value="MEU6820922.1"/>
    <property type="molecule type" value="Genomic_DNA"/>
</dbReference>
<gene>
    <name evidence="3" type="ORF">ABZ921_09855</name>
</gene>
<dbReference type="InterPro" id="IPR003767">
    <property type="entry name" value="Malate/L-lactate_DH-like"/>
</dbReference>
<keyword evidence="2" id="KW-0560">Oxidoreductase</keyword>
<dbReference type="Proteomes" id="UP001551176">
    <property type="component" value="Unassembled WGS sequence"/>
</dbReference>
<dbReference type="PANTHER" id="PTHR11091:SF0">
    <property type="entry name" value="MALATE DEHYDROGENASE"/>
    <property type="match status" value="1"/>
</dbReference>
<dbReference type="InterPro" id="IPR043144">
    <property type="entry name" value="Mal/L-sulf/L-lact_DH-like_ah"/>
</dbReference>
<organism evidence="3 4">
    <name type="scientific">Streptomyces atriruber</name>
    <dbReference type="NCBI Taxonomy" id="545121"/>
    <lineage>
        <taxon>Bacteria</taxon>
        <taxon>Bacillati</taxon>
        <taxon>Actinomycetota</taxon>
        <taxon>Actinomycetes</taxon>
        <taxon>Kitasatosporales</taxon>
        <taxon>Streptomycetaceae</taxon>
        <taxon>Streptomyces</taxon>
    </lineage>
</organism>
<name>A0ABV3BKS9_9ACTN</name>